<name>A0A4Q2RB18_9HYPH</name>
<evidence type="ECO:0000313" key="1">
    <source>
        <dbReference type="EMBL" id="RYB03426.1"/>
    </source>
</evidence>
<reference evidence="1 2" key="2">
    <citation type="submission" date="2019-02" db="EMBL/GenBank/DDBJ databases">
        <title>'Lichenibacterium ramalinii' gen. nov. sp. nov., 'Lichenibacterium minor' gen. nov. sp. nov.</title>
        <authorList>
            <person name="Pankratov T."/>
        </authorList>
    </citation>
    <scope>NUCLEOTIDE SEQUENCE [LARGE SCALE GENOMIC DNA]</scope>
    <source>
        <strain evidence="1 2">RmlP001</strain>
    </source>
</reference>
<gene>
    <name evidence="1" type="ORF">D3272_16830</name>
</gene>
<dbReference type="Gene3D" id="1.20.120.330">
    <property type="entry name" value="Nucleotidyltransferases domain 2"/>
    <property type="match status" value="1"/>
</dbReference>
<organism evidence="1 2">
    <name type="scientific">Lichenibacterium ramalinae</name>
    <dbReference type="NCBI Taxonomy" id="2316527"/>
    <lineage>
        <taxon>Bacteria</taxon>
        <taxon>Pseudomonadati</taxon>
        <taxon>Pseudomonadota</taxon>
        <taxon>Alphaproteobacteria</taxon>
        <taxon>Hyphomicrobiales</taxon>
        <taxon>Lichenihabitantaceae</taxon>
        <taxon>Lichenibacterium</taxon>
    </lineage>
</organism>
<reference evidence="1 2" key="1">
    <citation type="submission" date="2018-09" db="EMBL/GenBank/DDBJ databases">
        <authorList>
            <person name="Grouzdev D.S."/>
            <person name="Krutkina M.S."/>
        </authorList>
    </citation>
    <scope>NUCLEOTIDE SEQUENCE [LARGE SCALE GENOMIC DNA]</scope>
    <source>
        <strain evidence="1 2">RmlP001</strain>
    </source>
</reference>
<accession>A0A4Q2RB18</accession>
<proteinExistence type="predicted"/>
<dbReference type="Proteomes" id="UP000289411">
    <property type="component" value="Unassembled WGS sequence"/>
</dbReference>
<sequence>MRPDHLIELAGSILRIGSGYPRQATINRAISTAYYAVFHALAGECVARLVGSPRSSRYWEIVTPIHRSIDHGSARRVFERLTREHGTPSALKQVGTAFLELQTARHAADYDPGSRYSRGKALDFIVQAQSAIETLGAMPKEDRLLLAVQLITKPR</sequence>
<evidence type="ECO:0000313" key="2">
    <source>
        <dbReference type="Proteomes" id="UP000289411"/>
    </source>
</evidence>
<keyword evidence="2" id="KW-1185">Reference proteome</keyword>
<dbReference type="OrthoDB" id="7845978at2"/>
<evidence type="ECO:0008006" key="3">
    <source>
        <dbReference type="Google" id="ProtNLM"/>
    </source>
</evidence>
<protein>
    <recommendedName>
        <fullName evidence="3">HEPN domain-containing protein</fullName>
    </recommendedName>
</protein>
<dbReference type="AlphaFoldDB" id="A0A4Q2RB18"/>
<dbReference type="EMBL" id="QYBC01000014">
    <property type="protein sequence ID" value="RYB03426.1"/>
    <property type="molecule type" value="Genomic_DNA"/>
</dbReference>
<dbReference type="RefSeq" id="WP_129220380.1">
    <property type="nucleotide sequence ID" value="NZ_QYBC01000014.1"/>
</dbReference>
<comment type="caution">
    <text evidence="1">The sequence shown here is derived from an EMBL/GenBank/DDBJ whole genome shotgun (WGS) entry which is preliminary data.</text>
</comment>